<feature type="transmembrane region" description="Helical" evidence="9">
    <location>
        <begin position="569"/>
        <end position="592"/>
    </location>
</feature>
<sequence>MAIVKMSKFDLVVFAEQRAKVLKKLQKFKEVNFVDIELHDENGELSKDAVEGVTKYVNNEELTHIDERLYQLSSAISLIKKYDERKTRLRDVIHGNENYTFDELAKKALSYDWKKVSSELNKIGTQYSQIKLEISKKYTRYDEIDLWERLDVNPKELKNLKKVNTFLGTVPIKLKGTFIDGISELDKTYYEELKIVKDEVYYLVISSIDESEKEKLAEVFRNSSFTVENLDIDAVPQDYKNGLQKEISELKKEKRRLKAQIKTYSEDLTDLQAVYEYMQNKKLRIVESEKLAQTENTILIKGWIPTEKVSEFEKVIKDEAGDNYYLTFTDADRDDATVPIKLKNGKVASTFENLTGMYAYPRYNEIDPTPLFTPFYILFFGMMGADVGYGLVLLLATMFVLKVVNLSSQMRKSIKFFFYLSFSVIFWGLLYGSYFGATIPGMWRLVDPASQYNDLLIGSIVFGVVHIFVGLAIKAYMLIRDGKSLEAVYDVLLWYMALIGGMLFLIFKLMNLSVVVANVSMWVMIAGMAGIVLTGGREAKGVGAKLGGGLYSLYGISSYVGDFVSYSRLMALGLSGGFIASAINMIAGMIGGNWFGMIFIPLILIAGHLFNMFLSFLGAYVHTSRLMYVEYFGKFYEGGGKPFKDFRTENKYINLDD</sequence>
<keyword evidence="4 9" id="KW-0812">Transmembrane</keyword>
<dbReference type="GO" id="GO:0016471">
    <property type="term" value="C:vacuolar proton-transporting V-type ATPase complex"/>
    <property type="evidence" value="ECO:0007669"/>
    <property type="project" value="TreeGrafter"/>
</dbReference>
<evidence type="ECO:0000256" key="7">
    <source>
        <dbReference type="ARBA" id="ARBA00023136"/>
    </source>
</evidence>
<evidence type="ECO:0000256" key="3">
    <source>
        <dbReference type="ARBA" id="ARBA00022448"/>
    </source>
</evidence>
<dbReference type="eggNOG" id="COG1269">
    <property type="taxonomic scope" value="Bacteria"/>
</dbReference>
<feature type="transmembrane region" description="Helical" evidence="9">
    <location>
        <begin position="416"/>
        <end position="435"/>
    </location>
</feature>
<accession>C9MVW2</accession>
<dbReference type="STRING" id="634994.GCWU000323_00401"/>
<organism evidence="10 11">
    <name type="scientific">Leptotrichia hofstadii F0254</name>
    <dbReference type="NCBI Taxonomy" id="634994"/>
    <lineage>
        <taxon>Bacteria</taxon>
        <taxon>Fusobacteriati</taxon>
        <taxon>Fusobacteriota</taxon>
        <taxon>Fusobacteriia</taxon>
        <taxon>Fusobacteriales</taxon>
        <taxon>Leptotrichiaceae</taxon>
        <taxon>Leptotrichia</taxon>
    </lineage>
</organism>
<keyword evidence="8" id="KW-0175">Coiled coil</keyword>
<proteinExistence type="inferred from homology"/>
<evidence type="ECO:0000256" key="2">
    <source>
        <dbReference type="ARBA" id="ARBA00009904"/>
    </source>
</evidence>
<feature type="coiled-coil region" evidence="8">
    <location>
        <begin position="240"/>
        <end position="274"/>
    </location>
</feature>
<name>C9MVW2_9FUSO</name>
<comment type="caution">
    <text evidence="10">The sequence shown here is derived from an EMBL/GenBank/DDBJ whole genome shotgun (WGS) entry which is preliminary data.</text>
</comment>
<keyword evidence="6" id="KW-0406">Ion transport</keyword>
<dbReference type="HOGENOM" id="CLU_025558_1_0_0"/>
<feature type="transmembrane region" description="Helical" evidence="9">
    <location>
        <begin position="491"/>
        <end position="509"/>
    </location>
</feature>
<dbReference type="GO" id="GO:0051117">
    <property type="term" value="F:ATPase binding"/>
    <property type="evidence" value="ECO:0007669"/>
    <property type="project" value="TreeGrafter"/>
</dbReference>
<evidence type="ECO:0000256" key="4">
    <source>
        <dbReference type="ARBA" id="ARBA00022692"/>
    </source>
</evidence>
<evidence type="ECO:0000313" key="10">
    <source>
        <dbReference type="EMBL" id="EEX75152.1"/>
    </source>
</evidence>
<evidence type="ECO:0000256" key="6">
    <source>
        <dbReference type="ARBA" id="ARBA00023065"/>
    </source>
</evidence>
<dbReference type="EMBL" id="ACVB02000007">
    <property type="protein sequence ID" value="EEX75152.1"/>
    <property type="molecule type" value="Genomic_DNA"/>
</dbReference>
<comment type="similarity">
    <text evidence="2">Belongs to the V-ATPase 116 kDa subunit family.</text>
</comment>
<dbReference type="PANTHER" id="PTHR11629">
    <property type="entry name" value="VACUOLAR PROTON ATPASES"/>
    <property type="match status" value="1"/>
</dbReference>
<evidence type="ECO:0000256" key="5">
    <source>
        <dbReference type="ARBA" id="ARBA00022989"/>
    </source>
</evidence>
<evidence type="ECO:0000313" key="11">
    <source>
        <dbReference type="Proteomes" id="UP000006233"/>
    </source>
</evidence>
<evidence type="ECO:0000256" key="9">
    <source>
        <dbReference type="SAM" id="Phobius"/>
    </source>
</evidence>
<evidence type="ECO:0000256" key="1">
    <source>
        <dbReference type="ARBA" id="ARBA00004141"/>
    </source>
</evidence>
<dbReference type="GO" id="GO:0046961">
    <property type="term" value="F:proton-transporting ATPase activity, rotational mechanism"/>
    <property type="evidence" value="ECO:0007669"/>
    <property type="project" value="InterPro"/>
</dbReference>
<dbReference type="Pfam" id="PF01496">
    <property type="entry name" value="V_ATPase_I"/>
    <property type="match status" value="1"/>
</dbReference>
<feature type="transmembrane region" description="Helical" evidence="9">
    <location>
        <begin position="375"/>
        <end position="404"/>
    </location>
</feature>
<gene>
    <name evidence="10" type="ORF">GCWU000323_00401</name>
</gene>
<dbReference type="AlphaFoldDB" id="C9MVW2"/>
<keyword evidence="5 9" id="KW-1133">Transmembrane helix</keyword>
<comment type="subcellular location">
    <subcellularLocation>
        <location evidence="1">Membrane</location>
        <topology evidence="1">Multi-pass membrane protein</topology>
    </subcellularLocation>
</comment>
<dbReference type="GO" id="GO:0033179">
    <property type="term" value="C:proton-transporting V-type ATPase, V0 domain"/>
    <property type="evidence" value="ECO:0007669"/>
    <property type="project" value="InterPro"/>
</dbReference>
<feature type="transmembrane region" description="Helical" evidence="9">
    <location>
        <begin position="598"/>
        <end position="621"/>
    </location>
</feature>
<feature type="transmembrane region" description="Helical" evidence="9">
    <location>
        <begin position="515"/>
        <end position="536"/>
    </location>
</feature>
<feature type="transmembrane region" description="Helical" evidence="9">
    <location>
        <begin position="455"/>
        <end position="479"/>
    </location>
</feature>
<dbReference type="GO" id="GO:0007035">
    <property type="term" value="P:vacuolar acidification"/>
    <property type="evidence" value="ECO:0007669"/>
    <property type="project" value="TreeGrafter"/>
</dbReference>
<keyword evidence="3" id="KW-0813">Transport</keyword>
<dbReference type="InterPro" id="IPR002490">
    <property type="entry name" value="V-ATPase_116kDa_su"/>
</dbReference>
<dbReference type="RefSeq" id="WP_006803738.1">
    <property type="nucleotide sequence ID" value="NZ_GG700632.1"/>
</dbReference>
<reference evidence="10 11" key="1">
    <citation type="submission" date="2009-09" db="EMBL/GenBank/DDBJ databases">
        <authorList>
            <person name="Weinstock G."/>
            <person name="Sodergren E."/>
            <person name="Clifton S."/>
            <person name="Fulton L."/>
            <person name="Fulton B."/>
            <person name="Courtney L."/>
            <person name="Fronick C."/>
            <person name="Harrison M."/>
            <person name="Strong C."/>
            <person name="Farmer C."/>
            <person name="Delahaunty K."/>
            <person name="Markovic C."/>
            <person name="Hall O."/>
            <person name="Minx P."/>
            <person name="Tomlinson C."/>
            <person name="Mitreva M."/>
            <person name="Nelson J."/>
            <person name="Hou S."/>
            <person name="Wollam A."/>
            <person name="Pepin K.H."/>
            <person name="Johnson M."/>
            <person name="Bhonagiri V."/>
            <person name="Nash W.E."/>
            <person name="Warren W."/>
            <person name="Chinwalla A."/>
            <person name="Mardis E.R."/>
            <person name="Wilson R.K."/>
        </authorList>
    </citation>
    <scope>NUCLEOTIDE SEQUENCE [LARGE SCALE GENOMIC DNA]</scope>
    <source>
        <strain evidence="10 11">F0254</strain>
    </source>
</reference>
<protein>
    <submittedName>
        <fullName evidence="10">Putative V-type sodium ATPase, I subunit</fullName>
    </submittedName>
</protein>
<dbReference type="PANTHER" id="PTHR11629:SF63">
    <property type="entry name" value="V-TYPE PROTON ATPASE SUBUNIT A"/>
    <property type="match status" value="1"/>
</dbReference>
<dbReference type="Proteomes" id="UP000006233">
    <property type="component" value="Unassembled WGS sequence"/>
</dbReference>
<keyword evidence="7 9" id="KW-0472">Membrane</keyword>
<evidence type="ECO:0000256" key="8">
    <source>
        <dbReference type="SAM" id="Coils"/>
    </source>
</evidence>